<evidence type="ECO:0000256" key="4">
    <source>
        <dbReference type="ARBA" id="ARBA00013078"/>
    </source>
</evidence>
<reference evidence="5 6" key="1">
    <citation type="submission" date="2018-07" db="EMBL/GenBank/DDBJ databases">
        <title>Venubactetium sediminum gen. nov., sp. nov., isolated from a marine solar saltern.</title>
        <authorList>
            <person name="Wang S."/>
        </authorList>
    </citation>
    <scope>NUCLEOTIDE SEQUENCE [LARGE SCALE GENOMIC DNA]</scope>
    <source>
        <strain evidence="5 6">WD2A32</strain>
    </source>
</reference>
<evidence type="ECO:0000256" key="3">
    <source>
        <dbReference type="ARBA" id="ARBA00006171"/>
    </source>
</evidence>
<dbReference type="Pfam" id="PF13419">
    <property type="entry name" value="HAD_2"/>
    <property type="match status" value="1"/>
</dbReference>
<dbReference type="RefSeq" id="WP_114581989.1">
    <property type="nucleotide sequence ID" value="NZ_QPMH01000007.1"/>
</dbReference>
<dbReference type="PANTHER" id="PTHR43434">
    <property type="entry name" value="PHOSPHOGLYCOLATE PHOSPHATASE"/>
    <property type="match status" value="1"/>
</dbReference>
<protein>
    <recommendedName>
        <fullName evidence="4">phosphoglycolate phosphatase</fullName>
        <ecNumber evidence="4">3.1.3.18</ecNumber>
    </recommendedName>
</protein>
<dbReference type="SFLD" id="SFLDG01129">
    <property type="entry name" value="C1.5:_HAD__Beta-PGM__Phosphata"/>
    <property type="match status" value="1"/>
</dbReference>
<dbReference type="SUPFAM" id="SSF56784">
    <property type="entry name" value="HAD-like"/>
    <property type="match status" value="1"/>
</dbReference>
<comment type="catalytic activity">
    <reaction evidence="1">
        <text>2-phosphoglycolate + H2O = glycolate + phosphate</text>
        <dbReference type="Rhea" id="RHEA:14369"/>
        <dbReference type="ChEBI" id="CHEBI:15377"/>
        <dbReference type="ChEBI" id="CHEBI:29805"/>
        <dbReference type="ChEBI" id="CHEBI:43474"/>
        <dbReference type="ChEBI" id="CHEBI:58033"/>
        <dbReference type="EC" id="3.1.3.18"/>
    </reaction>
</comment>
<dbReference type="GO" id="GO:0005829">
    <property type="term" value="C:cytosol"/>
    <property type="evidence" value="ECO:0007669"/>
    <property type="project" value="TreeGrafter"/>
</dbReference>
<dbReference type="InterPro" id="IPR041492">
    <property type="entry name" value="HAD_2"/>
</dbReference>
<evidence type="ECO:0000313" key="5">
    <source>
        <dbReference type="EMBL" id="RDD62091.1"/>
    </source>
</evidence>
<keyword evidence="5" id="KW-0378">Hydrolase</keyword>
<gene>
    <name evidence="5" type="ORF">DRB17_09650</name>
</gene>
<comment type="pathway">
    <text evidence="2">Organic acid metabolism; glycolate biosynthesis; glycolate from 2-phosphoglycolate: step 1/1.</text>
</comment>
<dbReference type="EMBL" id="QPMH01000007">
    <property type="protein sequence ID" value="RDD62091.1"/>
    <property type="molecule type" value="Genomic_DNA"/>
</dbReference>
<dbReference type="Proteomes" id="UP000253941">
    <property type="component" value="Unassembled WGS sequence"/>
</dbReference>
<dbReference type="InterPro" id="IPR023214">
    <property type="entry name" value="HAD_sf"/>
</dbReference>
<dbReference type="InterPro" id="IPR036412">
    <property type="entry name" value="HAD-like_sf"/>
</dbReference>
<dbReference type="GO" id="GO:0008967">
    <property type="term" value="F:phosphoglycolate phosphatase activity"/>
    <property type="evidence" value="ECO:0007669"/>
    <property type="project" value="UniProtKB-EC"/>
</dbReference>
<organism evidence="5 6">
    <name type="scientific">Ferruginivarius sediminum</name>
    <dbReference type="NCBI Taxonomy" id="2661937"/>
    <lineage>
        <taxon>Bacteria</taxon>
        <taxon>Pseudomonadati</taxon>
        <taxon>Pseudomonadota</taxon>
        <taxon>Alphaproteobacteria</taxon>
        <taxon>Rhodospirillales</taxon>
        <taxon>Rhodospirillaceae</taxon>
        <taxon>Ferruginivarius</taxon>
    </lineage>
</organism>
<dbReference type="GO" id="GO:0006281">
    <property type="term" value="P:DNA repair"/>
    <property type="evidence" value="ECO:0007669"/>
    <property type="project" value="TreeGrafter"/>
</dbReference>
<dbReference type="EC" id="3.1.3.18" evidence="4"/>
<accession>A0A369T9T0</accession>
<dbReference type="SFLD" id="SFLDS00003">
    <property type="entry name" value="Haloacid_Dehalogenase"/>
    <property type="match status" value="1"/>
</dbReference>
<dbReference type="AlphaFoldDB" id="A0A369T9T0"/>
<keyword evidence="6" id="KW-1185">Reference proteome</keyword>
<dbReference type="InterPro" id="IPR050155">
    <property type="entry name" value="HAD-like_hydrolase_sf"/>
</dbReference>
<proteinExistence type="inferred from homology"/>
<dbReference type="Gene3D" id="3.40.50.1000">
    <property type="entry name" value="HAD superfamily/HAD-like"/>
    <property type="match status" value="1"/>
</dbReference>
<evidence type="ECO:0000256" key="2">
    <source>
        <dbReference type="ARBA" id="ARBA00004818"/>
    </source>
</evidence>
<sequence length="220" mass="24327">MNLVRPRVLLFDWDNTLVDTWHAIHVAMRTTFEAMGQTPWTFEETKARVRRSAREAFPLLFGERAEEAARIFYTAFEATHLDELSPRPGADSMLAALSKEGYDLAVVSNKQGPYLRQEAERLGWTRYFRRLVGANDAEADKPSPLAVELALAGGPGERLDRGAIWFVGDTDIDLLCAVNAGCLPVLLRPEPPSDGEFAGAEPAIHIGSCDELTGLLSRQD</sequence>
<comment type="caution">
    <text evidence="5">The sequence shown here is derived from an EMBL/GenBank/DDBJ whole genome shotgun (WGS) entry which is preliminary data.</text>
</comment>
<comment type="similarity">
    <text evidence="3">Belongs to the HAD-like hydrolase superfamily. CbbY/CbbZ/Gph/YieH family.</text>
</comment>
<dbReference type="PANTHER" id="PTHR43434:SF1">
    <property type="entry name" value="PHOSPHOGLYCOLATE PHOSPHATASE"/>
    <property type="match status" value="1"/>
</dbReference>
<name>A0A369T9T0_9PROT</name>
<evidence type="ECO:0000256" key="1">
    <source>
        <dbReference type="ARBA" id="ARBA00000830"/>
    </source>
</evidence>
<evidence type="ECO:0000313" key="6">
    <source>
        <dbReference type="Proteomes" id="UP000253941"/>
    </source>
</evidence>
<dbReference type="Gene3D" id="1.10.150.730">
    <property type="match status" value="1"/>
</dbReference>